<dbReference type="SUPFAM" id="SSF56925">
    <property type="entry name" value="OMPA-like"/>
    <property type="match status" value="1"/>
</dbReference>
<dbReference type="RefSeq" id="WP_155036213.1">
    <property type="nucleotide sequence ID" value="NZ_JAYMMG010000012.1"/>
</dbReference>
<keyword evidence="1" id="KW-0732">Signal</keyword>
<accession>A0A7K1GN36</accession>
<organism evidence="3 4">
    <name type="scientific">Myroides pelagicus</name>
    <dbReference type="NCBI Taxonomy" id="270914"/>
    <lineage>
        <taxon>Bacteria</taxon>
        <taxon>Pseudomonadati</taxon>
        <taxon>Bacteroidota</taxon>
        <taxon>Flavobacteriia</taxon>
        <taxon>Flavobacteriales</taxon>
        <taxon>Flavobacteriaceae</taxon>
        <taxon>Myroides</taxon>
    </lineage>
</organism>
<feature type="domain" description="Outer membrane protein beta-barrel" evidence="2">
    <location>
        <begin position="22"/>
        <end position="175"/>
    </location>
</feature>
<gene>
    <name evidence="3" type="ORF">GJV77_09980</name>
</gene>
<dbReference type="Proteomes" id="UP000488936">
    <property type="component" value="Unassembled WGS sequence"/>
</dbReference>
<dbReference type="InterPro" id="IPR025665">
    <property type="entry name" value="Beta-barrel_OMP_2"/>
</dbReference>
<feature type="signal peptide" evidence="1">
    <location>
        <begin position="1"/>
        <end position="22"/>
    </location>
</feature>
<name>A0A7K1GN36_9FLAO</name>
<sequence>MKTRKSFALAALFTLGSLFTYAQSPSPFHVGLKAGANFTDMSTSLKDYNSKTATGFALGAMARFDIKKSYLQAEMLYSEKNVDFTNTQGTTTTKMKNIEVPVVFGHKIIKSPLFNLRAFAGGVYTSMVGDNFDKHDIDNTFKNFDKSNIGYRVGAGIDVLQFTLDVSYDGGFNNVSKDFKTKPNTWLVSVGFFFL</sequence>
<dbReference type="Gene3D" id="2.40.160.20">
    <property type="match status" value="1"/>
</dbReference>
<evidence type="ECO:0000313" key="4">
    <source>
        <dbReference type="Proteomes" id="UP000488936"/>
    </source>
</evidence>
<evidence type="ECO:0000256" key="1">
    <source>
        <dbReference type="SAM" id="SignalP"/>
    </source>
</evidence>
<evidence type="ECO:0000259" key="2">
    <source>
        <dbReference type="Pfam" id="PF13568"/>
    </source>
</evidence>
<protein>
    <submittedName>
        <fullName evidence="3">Outer membrane beta-barrel protein</fullName>
    </submittedName>
</protein>
<proteinExistence type="predicted"/>
<dbReference type="AlphaFoldDB" id="A0A7K1GN36"/>
<feature type="chain" id="PRO_5029623971" evidence="1">
    <location>
        <begin position="23"/>
        <end position="195"/>
    </location>
</feature>
<evidence type="ECO:0000313" key="3">
    <source>
        <dbReference type="EMBL" id="MTH30228.1"/>
    </source>
</evidence>
<dbReference type="Pfam" id="PF13568">
    <property type="entry name" value="OMP_b-brl_2"/>
    <property type="match status" value="1"/>
</dbReference>
<dbReference type="InterPro" id="IPR011250">
    <property type="entry name" value="OMP/PagP_B-barrel"/>
</dbReference>
<comment type="caution">
    <text evidence="3">The sequence shown here is derived from an EMBL/GenBank/DDBJ whole genome shotgun (WGS) entry which is preliminary data.</text>
</comment>
<reference evidence="3 4" key="1">
    <citation type="journal article" date="2006" name="Int. J. Syst. Evol. Microbiol.">
        <title>Myroides pelagicus sp. nov., isolated from seawater in Thailand.</title>
        <authorList>
            <person name="Yoon J."/>
            <person name="Maneerat S."/>
            <person name="Kawai F."/>
            <person name="Yokota A."/>
        </authorList>
    </citation>
    <scope>NUCLEOTIDE SEQUENCE [LARGE SCALE GENOMIC DNA]</scope>
    <source>
        <strain evidence="3 4">SM1T</strain>
    </source>
</reference>
<keyword evidence="4" id="KW-1185">Reference proteome</keyword>
<dbReference type="EMBL" id="WMJY01000021">
    <property type="protein sequence ID" value="MTH30228.1"/>
    <property type="molecule type" value="Genomic_DNA"/>
</dbReference>
<dbReference type="OrthoDB" id="753334at2"/>